<feature type="signal peptide" evidence="1">
    <location>
        <begin position="1"/>
        <end position="31"/>
    </location>
</feature>
<proteinExistence type="predicted"/>
<evidence type="ECO:0000313" key="2">
    <source>
        <dbReference type="EMBL" id="GAA0750634.1"/>
    </source>
</evidence>
<dbReference type="EMBL" id="BAAAEW010000011">
    <property type="protein sequence ID" value="GAA0750634.1"/>
    <property type="molecule type" value="Genomic_DNA"/>
</dbReference>
<comment type="caution">
    <text evidence="2">The sequence shown here is derived from an EMBL/GenBank/DDBJ whole genome shotgun (WGS) entry which is preliminary data.</text>
</comment>
<dbReference type="Proteomes" id="UP001500279">
    <property type="component" value="Unassembled WGS sequence"/>
</dbReference>
<evidence type="ECO:0000256" key="1">
    <source>
        <dbReference type="SAM" id="SignalP"/>
    </source>
</evidence>
<accession>A0ABN1K0D7</accession>
<dbReference type="RefSeq" id="WP_141291224.1">
    <property type="nucleotide sequence ID" value="NZ_BAAAEW010000011.1"/>
</dbReference>
<keyword evidence="3" id="KW-1185">Reference proteome</keyword>
<evidence type="ECO:0000313" key="3">
    <source>
        <dbReference type="Proteomes" id="UP001500279"/>
    </source>
</evidence>
<gene>
    <name evidence="2" type="ORF">GCM10009107_22610</name>
</gene>
<reference evidence="2 3" key="1">
    <citation type="journal article" date="2019" name="Int. J. Syst. Evol. Microbiol.">
        <title>The Global Catalogue of Microorganisms (GCM) 10K type strain sequencing project: providing services to taxonomists for standard genome sequencing and annotation.</title>
        <authorList>
            <consortium name="The Broad Institute Genomics Platform"/>
            <consortium name="The Broad Institute Genome Sequencing Center for Infectious Disease"/>
            <person name="Wu L."/>
            <person name="Ma J."/>
        </authorList>
    </citation>
    <scope>NUCLEOTIDE SEQUENCE [LARGE SCALE GENOMIC DNA]</scope>
    <source>
        <strain evidence="2 3">JCM 15503</strain>
    </source>
</reference>
<protein>
    <submittedName>
        <fullName evidence="2">Uncharacterized protein</fullName>
    </submittedName>
</protein>
<organism evidence="2 3">
    <name type="scientific">Ideonella azotifigens</name>
    <dbReference type="NCBI Taxonomy" id="513160"/>
    <lineage>
        <taxon>Bacteria</taxon>
        <taxon>Pseudomonadati</taxon>
        <taxon>Pseudomonadota</taxon>
        <taxon>Betaproteobacteria</taxon>
        <taxon>Burkholderiales</taxon>
        <taxon>Sphaerotilaceae</taxon>
        <taxon>Ideonella</taxon>
    </lineage>
</organism>
<name>A0ABN1K0D7_9BURK</name>
<keyword evidence="1" id="KW-0732">Signal</keyword>
<feature type="chain" id="PRO_5045862068" evidence="1">
    <location>
        <begin position="32"/>
        <end position="279"/>
    </location>
</feature>
<sequence>MHANLTRRVALLSSAIALAFLSATLPTVAVAQGEYEQTLLAQKATPVFAQIVIYDVLPGREAEFEKLIALGAKGGAKGSEFINDRVLKNIDAASPQYATYTKFGNAGTAQALTTSRITAVRALLRRDAESHLAQMDKVYTPKGELNAPNGRELGTSVGQIAHLGLFLPTPSRVEDYYAALYKVKVHTLNRKPRGYIGDELLIETQRNTAQLQAPYTPRPREATRLSFNYGEYKKLEDAEDSYVDRTQETSPEMITLERTFYSALQVPNRFYIFKVIGNS</sequence>